<feature type="compositionally biased region" description="Basic and acidic residues" evidence="10">
    <location>
        <begin position="575"/>
        <end position="584"/>
    </location>
</feature>
<evidence type="ECO:0000256" key="1">
    <source>
        <dbReference type="ARBA" id="ARBA00004395"/>
    </source>
</evidence>
<feature type="region of interest" description="Disordered" evidence="10">
    <location>
        <begin position="553"/>
        <end position="615"/>
    </location>
</feature>
<dbReference type="InterPro" id="IPR007255">
    <property type="entry name" value="COG8"/>
</dbReference>
<dbReference type="GO" id="GO:0006891">
    <property type="term" value="P:intra-Golgi vesicle-mediated transport"/>
    <property type="evidence" value="ECO:0007669"/>
    <property type="project" value="TreeGrafter"/>
</dbReference>
<dbReference type="Bgee" id="ENSLACG00000006758">
    <property type="expression patterns" value="Expressed in post-anal tail muscle and 6 other cell types or tissues"/>
</dbReference>
<evidence type="ECO:0000256" key="2">
    <source>
        <dbReference type="ARBA" id="ARBA00006419"/>
    </source>
</evidence>
<keyword evidence="12" id="KW-1185">Reference proteome</keyword>
<gene>
    <name evidence="11" type="primary">COG8</name>
</gene>
<evidence type="ECO:0000313" key="11">
    <source>
        <dbReference type="Ensembl" id="ENSLACP00000007627.1"/>
    </source>
</evidence>
<feature type="compositionally biased region" description="Basic and acidic residues" evidence="10">
    <location>
        <begin position="592"/>
        <end position="604"/>
    </location>
</feature>
<reference evidence="11" key="2">
    <citation type="submission" date="2025-08" db="UniProtKB">
        <authorList>
            <consortium name="Ensembl"/>
        </authorList>
    </citation>
    <scope>IDENTIFICATION</scope>
</reference>
<feature type="compositionally biased region" description="Polar residues" evidence="10">
    <location>
        <begin position="605"/>
        <end position="615"/>
    </location>
</feature>
<dbReference type="GeneID" id="102355067"/>
<dbReference type="GeneTree" id="ENSGT00390000015893"/>
<dbReference type="GO" id="GO:0017119">
    <property type="term" value="C:Golgi transport complex"/>
    <property type="evidence" value="ECO:0007669"/>
    <property type="project" value="UniProtKB-UniRule"/>
</dbReference>
<dbReference type="STRING" id="7897.ENSLACP00000007627"/>
<comment type="subunit">
    <text evidence="9">Component of the conserved oligomeric Golgi complex which is composed of eight different subunits and is required for normal Golgi morphology and localization.</text>
</comment>
<dbReference type="InterPro" id="IPR016632">
    <property type="entry name" value="COG8_Metazoal_Plant"/>
</dbReference>
<evidence type="ECO:0000256" key="5">
    <source>
        <dbReference type="ARBA" id="ARBA00022927"/>
    </source>
</evidence>
<keyword evidence="5 9" id="KW-0653">Protein transport</keyword>
<dbReference type="EMBL" id="AFYH01175268">
    <property type="status" value="NOT_ANNOTATED_CDS"/>
    <property type="molecule type" value="Genomic_DNA"/>
</dbReference>
<dbReference type="SUPFAM" id="SSF74788">
    <property type="entry name" value="Cullin repeat-like"/>
    <property type="match status" value="1"/>
</dbReference>
<dbReference type="GO" id="GO:0015031">
    <property type="term" value="P:protein transport"/>
    <property type="evidence" value="ECO:0007669"/>
    <property type="project" value="UniProtKB-UniRule"/>
</dbReference>
<dbReference type="InParanoid" id="H3ADA6"/>
<dbReference type="HOGENOM" id="CLU_017968_0_0_1"/>
<dbReference type="OMA" id="QRCIHGV"/>
<dbReference type="FunCoup" id="H3ADA6">
    <property type="interactions" value="2421"/>
</dbReference>
<dbReference type="CTD" id="84342"/>
<feature type="compositionally biased region" description="Polar residues" evidence="10">
    <location>
        <begin position="553"/>
        <end position="563"/>
    </location>
</feature>
<evidence type="ECO:0000256" key="6">
    <source>
        <dbReference type="ARBA" id="ARBA00023034"/>
    </source>
</evidence>
<organism evidence="11 12">
    <name type="scientific">Latimeria chalumnae</name>
    <name type="common">Coelacanth</name>
    <dbReference type="NCBI Taxonomy" id="7897"/>
    <lineage>
        <taxon>Eukaryota</taxon>
        <taxon>Metazoa</taxon>
        <taxon>Chordata</taxon>
        <taxon>Craniata</taxon>
        <taxon>Vertebrata</taxon>
        <taxon>Euteleostomi</taxon>
        <taxon>Coelacanthiformes</taxon>
        <taxon>Coelacanthidae</taxon>
        <taxon>Latimeria</taxon>
    </lineage>
</organism>
<protein>
    <recommendedName>
        <fullName evidence="3 9">Conserved oligomeric Golgi complex subunit 8</fullName>
        <shortName evidence="9">COG complex subunit 8</shortName>
    </recommendedName>
    <alternativeName>
        <fullName evidence="8 9">Component of oligomeric Golgi complex 8</fullName>
    </alternativeName>
</protein>
<dbReference type="Ensembl" id="ENSLACT00000007691.1">
    <property type="protein sequence ID" value="ENSLACP00000007627.1"/>
    <property type="gene ID" value="ENSLACG00000006758.1"/>
</dbReference>
<proteinExistence type="inferred from homology"/>
<accession>H3ADA6</accession>
<comment type="subcellular location">
    <subcellularLocation>
        <location evidence="1 9">Golgi apparatus membrane</location>
        <topology evidence="1 9">Peripheral membrane protein</topology>
    </subcellularLocation>
</comment>
<dbReference type="EMBL" id="AFYH01175265">
    <property type="status" value="NOT_ANNOTATED_CDS"/>
    <property type="molecule type" value="Genomic_DNA"/>
</dbReference>
<dbReference type="PIRSF" id="PIRSF015415">
    <property type="entry name" value="COG8"/>
    <property type="match status" value="1"/>
</dbReference>
<dbReference type="InterPro" id="IPR016159">
    <property type="entry name" value="Cullin_repeat-like_dom_sf"/>
</dbReference>
<dbReference type="PANTHER" id="PTHR21311:SF0">
    <property type="entry name" value="CONSERVED OLIGOMERIC GOLGI COMPLEX SUBUNIT 8"/>
    <property type="match status" value="1"/>
</dbReference>
<dbReference type="KEGG" id="lcm:102355067"/>
<evidence type="ECO:0000256" key="3">
    <source>
        <dbReference type="ARBA" id="ARBA00020983"/>
    </source>
</evidence>
<evidence type="ECO:0000256" key="8">
    <source>
        <dbReference type="ARBA" id="ARBA00031347"/>
    </source>
</evidence>
<dbReference type="Proteomes" id="UP000008672">
    <property type="component" value="Unassembled WGS sequence"/>
</dbReference>
<dbReference type="eggNOG" id="KOG2069">
    <property type="taxonomic scope" value="Eukaryota"/>
</dbReference>
<dbReference type="EMBL" id="AFYH01175266">
    <property type="status" value="NOT_ANNOTATED_CDS"/>
    <property type="molecule type" value="Genomic_DNA"/>
</dbReference>
<dbReference type="Pfam" id="PF04124">
    <property type="entry name" value="Dor1"/>
    <property type="match status" value="1"/>
</dbReference>
<dbReference type="OrthoDB" id="1661054at2759"/>
<keyword evidence="7 9" id="KW-0472">Membrane</keyword>
<evidence type="ECO:0000313" key="12">
    <source>
        <dbReference type="Proteomes" id="UP000008672"/>
    </source>
</evidence>
<dbReference type="RefSeq" id="XP_006006814.1">
    <property type="nucleotide sequence ID" value="XM_006006752.3"/>
</dbReference>
<dbReference type="PANTHER" id="PTHR21311">
    <property type="entry name" value="CONSERVED OLIGOMERIC GOLGI COMPLEX COMPONENT 8"/>
    <property type="match status" value="1"/>
</dbReference>
<comment type="similarity">
    <text evidence="2 9">Belongs to the COG8 family.</text>
</comment>
<reference evidence="11" key="3">
    <citation type="submission" date="2025-09" db="UniProtKB">
        <authorList>
            <consortium name="Ensembl"/>
        </authorList>
    </citation>
    <scope>IDENTIFICATION</scope>
</reference>
<evidence type="ECO:0000256" key="7">
    <source>
        <dbReference type="ARBA" id="ARBA00023136"/>
    </source>
</evidence>
<evidence type="ECO:0000256" key="9">
    <source>
        <dbReference type="PIRNR" id="PIRNR015415"/>
    </source>
</evidence>
<dbReference type="AlphaFoldDB" id="H3ADA6"/>
<evidence type="ECO:0000256" key="4">
    <source>
        <dbReference type="ARBA" id="ARBA00022448"/>
    </source>
</evidence>
<keyword evidence="6 9" id="KW-0333">Golgi apparatus</keyword>
<dbReference type="GO" id="GO:0000139">
    <property type="term" value="C:Golgi membrane"/>
    <property type="evidence" value="ECO:0007669"/>
    <property type="project" value="UniProtKB-SubCell"/>
</dbReference>
<dbReference type="EMBL" id="AFYH01175267">
    <property type="status" value="NOT_ANNOTATED_CDS"/>
    <property type="molecule type" value="Genomic_DNA"/>
</dbReference>
<reference evidence="12" key="1">
    <citation type="submission" date="2011-08" db="EMBL/GenBank/DDBJ databases">
        <title>The draft genome of Latimeria chalumnae.</title>
        <authorList>
            <person name="Di Palma F."/>
            <person name="Alfoldi J."/>
            <person name="Johnson J."/>
            <person name="Berlin A."/>
            <person name="Gnerre S."/>
            <person name="Jaffe D."/>
            <person name="MacCallum I."/>
            <person name="Young S."/>
            <person name="Walker B.J."/>
            <person name="Lander E."/>
            <person name="Lindblad-Toh K."/>
        </authorList>
    </citation>
    <scope>NUCLEOTIDE SEQUENCE [LARGE SCALE GENOMIC DNA]</scope>
    <source>
        <strain evidence="12">Wild caught</strain>
    </source>
</reference>
<sequence>MSAVVDVEDESILASIFRDSFSENWRENPDFAAYLAELSSYGVEKLGREPERLCEERAQILQQTRELAFTNYKTFIRTAECTEQIYRDFGLVENSLSRLLSKLPSFQEKCRRFVAEAEAIGISRRMNSLTLNRHTEILEILEIPQLMDTCVRNGYYEEALELAAYVKRLEKKHSSIPVIQGIVNEVRQSAQLMLNQLIQQLRTNVQLPACLRVIGYLRRIDVFTEAELRIKFLQARDAWLRSILGSIAEDDPYFHITKTIENFRIHLFDIITQYRAIFSDEDPLLPPSEQAVNEGAIFHGWVVQKISEFLQILETDLQKGVGSRLDSLLGQCMYFGLSFSRVGADFRGQLAPMFQRVAAGTFKKVVNEAVEKFQEEMNLYTLISTPGLMGSSVPIVAPASQPGTLQPPMVLLDFPPLACFLNNILVAFNDLRLCCPVALAQDVTLCLEEALSKVTRIILAFHRAEEMAFSTKERELFVQFCTTFTEDLVPYLNRCLQVLFPPAQMALILGIPPTQVHKYGNLGCINMKVVLEPLGFILPKRELLMPVDASLSKTPESVSSGGAENSPAFEMDLPVETKDPEAEVPHQANAEDLLRTVDTEESHNTDTLTTEFSVA</sequence>
<evidence type="ECO:0000256" key="10">
    <source>
        <dbReference type="SAM" id="MobiDB-lite"/>
    </source>
</evidence>
<keyword evidence="4 9" id="KW-0813">Transport</keyword>
<name>H3ADA6_LATCH</name>